<dbReference type="Proteomes" id="UP000009229">
    <property type="component" value="Chromosome"/>
</dbReference>
<protein>
    <submittedName>
        <fullName evidence="1">Uncharacterized protein</fullName>
    </submittedName>
</protein>
<evidence type="ECO:0000313" key="1">
    <source>
        <dbReference type="EMBL" id="AEG15631.1"/>
    </source>
</evidence>
<accession>A0AAU8PC34</accession>
<gene>
    <name evidence="1" type="ordered locus">Desku_2080</name>
</gene>
<proteinExistence type="predicted"/>
<organism evidence="1 2">
    <name type="scientific">Desulfofundulus kuznetsovii (strain DSM 6115 / VKM B-1805 / 17)</name>
    <name type="common">Desulfotomaculum kuznetsovii</name>
    <dbReference type="NCBI Taxonomy" id="760568"/>
    <lineage>
        <taxon>Bacteria</taxon>
        <taxon>Bacillati</taxon>
        <taxon>Bacillota</taxon>
        <taxon>Clostridia</taxon>
        <taxon>Eubacteriales</taxon>
        <taxon>Peptococcaceae</taxon>
        <taxon>Desulfofundulus</taxon>
    </lineage>
</organism>
<keyword evidence="2" id="KW-1185">Reference proteome</keyword>
<sequence length="91" mass="10653">MRIILHEIVRNIKQKKAVRKAVWKGRLKPSRRVICKYLARRFGADSASVQEKVPQLTDMDVLDRVLEQLFAANTLEEARNIIWEELSQSSY</sequence>
<name>A0AAU8PC34_DESK7</name>
<evidence type="ECO:0000313" key="2">
    <source>
        <dbReference type="Proteomes" id="UP000009229"/>
    </source>
</evidence>
<dbReference type="KEGG" id="dku:Desku_2080"/>
<reference evidence="2" key="1">
    <citation type="submission" date="2011-05" db="EMBL/GenBank/DDBJ databases">
        <title>Complete sequence of Desulfotomaculum kuznetsovii DSM 6115.</title>
        <authorList>
            <person name="Lucas S."/>
            <person name="Han J."/>
            <person name="Lapidus A."/>
            <person name="Cheng J.-F."/>
            <person name="Goodwin L."/>
            <person name="Pitluck S."/>
            <person name="Peters L."/>
            <person name="Mikhailova N."/>
            <person name="Lu M."/>
            <person name="Saunders E."/>
            <person name="Han C."/>
            <person name="Tapia R."/>
            <person name="Land M."/>
            <person name="Hauser L."/>
            <person name="Kyrpides N."/>
            <person name="Ivanova N."/>
            <person name="Pagani I."/>
            <person name="Nazina T."/>
            <person name="Ivanova A."/>
            <person name="Parshina S."/>
            <person name="Kuever J."/>
            <person name="Muyzer G."/>
            <person name="Plugge C."/>
            <person name="Stams A."/>
            <person name="Woyke T."/>
        </authorList>
    </citation>
    <scope>NUCLEOTIDE SEQUENCE [LARGE SCALE GENOMIC DNA]</scope>
    <source>
        <strain evidence="2">DSM 6115 / VKM B-1805 / 17</strain>
    </source>
</reference>
<dbReference type="EMBL" id="CP002770">
    <property type="protein sequence ID" value="AEG15631.1"/>
    <property type="molecule type" value="Genomic_DNA"/>
</dbReference>
<dbReference type="AlphaFoldDB" id="A0AAU8PC34"/>